<dbReference type="Pfam" id="PF14322">
    <property type="entry name" value="SusD-like_3"/>
    <property type="match status" value="1"/>
</dbReference>
<keyword evidence="10" id="KW-1185">Reference proteome</keyword>
<accession>A0A7K1Y8G6</accession>
<name>A0A7K1Y8G6_9SPHI</name>
<keyword evidence="5" id="KW-0998">Cell outer membrane</keyword>
<comment type="similarity">
    <text evidence="2">Belongs to the SusD family.</text>
</comment>
<comment type="caution">
    <text evidence="9">The sequence shown here is derived from an EMBL/GenBank/DDBJ whole genome shotgun (WGS) entry which is preliminary data.</text>
</comment>
<dbReference type="RefSeq" id="WP_160844062.1">
    <property type="nucleotide sequence ID" value="NZ_WVHT01000003.1"/>
</dbReference>
<dbReference type="EMBL" id="WVHT01000003">
    <property type="protein sequence ID" value="MXV50876.1"/>
    <property type="molecule type" value="Genomic_DNA"/>
</dbReference>
<proteinExistence type="inferred from homology"/>
<dbReference type="AlphaFoldDB" id="A0A7K1Y8G6"/>
<dbReference type="InterPro" id="IPR012944">
    <property type="entry name" value="SusD_RagB_dom"/>
</dbReference>
<sequence>MKKYSIRYIIPMGLFSLAMIYACKKSFLEKDPLGSLQQTTLSNAQGVKSLLIGAYAMLDGEGGATTGNQFGSGTDNWVFGSVAADDSYKGSTPSDQGDITFIQTWSTSFSNNSYLQVKWQACYDGVQRANDVLRTLALATDVTDADKKEITAEARFLRGFFHLEAKKLWKNVPYVDETIIPKSNNVNVPNDKDIWPNIEADFQFAIDNLNETQNPGEKGRANKWAAMAFLAKCYMFEHKFPEAKLLIDNLLSHGVTSQGQPYGFNPKGYEANFNPDPGAKNSAESIFSVQMSVNDGSGTNGNYGQVLNFPNDGSGPGGCCGFNNPSLSLANAYKTDANGLPLLDTYNTGAVVSAPSNPYTGSLDPRIDLVMGRPGIPYLDFGNHPGSLWVRDGTDGYFSPKKNQYAKSQKDILSSKETSFWGPTQIVASNINLIRYSDLLLWAAECEIEAGNPDKALEYVNRVRSRIADHPETWVYKNAEFDPLTFQYKTHITPADNYKIGLYPAGSFANRDYAIKAIRFERRLELAMEGQRFFDLQRWDNGTGYMADVLNEYATIEKTRPSIFQVNPGAKFTKGTTEIFAIPRNEIDLENATGTINLKQNPGYQ</sequence>
<evidence type="ECO:0000313" key="10">
    <source>
        <dbReference type="Proteomes" id="UP000466586"/>
    </source>
</evidence>
<keyword evidence="3" id="KW-0732">Signal</keyword>
<dbReference type="InterPro" id="IPR011990">
    <property type="entry name" value="TPR-like_helical_dom_sf"/>
</dbReference>
<evidence type="ECO:0000256" key="3">
    <source>
        <dbReference type="ARBA" id="ARBA00022729"/>
    </source>
</evidence>
<feature type="domain" description="SusD-like N-terminal" evidence="8">
    <location>
        <begin position="27"/>
        <end position="235"/>
    </location>
</feature>
<dbReference type="PROSITE" id="PS51257">
    <property type="entry name" value="PROKAR_LIPOPROTEIN"/>
    <property type="match status" value="1"/>
</dbReference>
<keyword evidence="6" id="KW-0812">Transmembrane</keyword>
<evidence type="ECO:0000256" key="1">
    <source>
        <dbReference type="ARBA" id="ARBA00004442"/>
    </source>
</evidence>
<organism evidence="9 10">
    <name type="scientific">Hufsiella arboris</name>
    <dbReference type="NCBI Taxonomy" id="2695275"/>
    <lineage>
        <taxon>Bacteria</taxon>
        <taxon>Pseudomonadati</taxon>
        <taxon>Bacteroidota</taxon>
        <taxon>Sphingobacteriia</taxon>
        <taxon>Sphingobacteriales</taxon>
        <taxon>Sphingobacteriaceae</taxon>
        <taxon>Hufsiella</taxon>
    </lineage>
</organism>
<evidence type="ECO:0000259" key="8">
    <source>
        <dbReference type="Pfam" id="PF14322"/>
    </source>
</evidence>
<comment type="subcellular location">
    <subcellularLocation>
        <location evidence="1">Cell outer membrane</location>
    </subcellularLocation>
</comment>
<feature type="domain" description="RagB/SusD" evidence="7">
    <location>
        <begin position="284"/>
        <end position="604"/>
    </location>
</feature>
<dbReference type="Gene3D" id="1.25.40.390">
    <property type="match status" value="1"/>
</dbReference>
<evidence type="ECO:0000313" key="9">
    <source>
        <dbReference type="EMBL" id="MXV50876.1"/>
    </source>
</evidence>
<dbReference type="Proteomes" id="UP000466586">
    <property type="component" value="Unassembled WGS sequence"/>
</dbReference>
<protein>
    <submittedName>
        <fullName evidence="9">RagB/SusD family nutrient uptake outer membrane protein</fullName>
    </submittedName>
</protein>
<dbReference type="Pfam" id="PF07980">
    <property type="entry name" value="SusD_RagB"/>
    <property type="match status" value="1"/>
</dbReference>
<dbReference type="InterPro" id="IPR033985">
    <property type="entry name" value="SusD-like_N"/>
</dbReference>
<evidence type="ECO:0000259" key="7">
    <source>
        <dbReference type="Pfam" id="PF07980"/>
    </source>
</evidence>
<reference evidence="9 10" key="1">
    <citation type="submission" date="2019-11" db="EMBL/GenBank/DDBJ databases">
        <title>Pedobacter sp. HMF7647 Genome sequencing and assembly.</title>
        <authorList>
            <person name="Kang H."/>
            <person name="Kim H."/>
            <person name="Joh K."/>
        </authorList>
    </citation>
    <scope>NUCLEOTIDE SEQUENCE [LARGE SCALE GENOMIC DNA]</scope>
    <source>
        <strain evidence="9 10">HMF7647</strain>
    </source>
</reference>
<evidence type="ECO:0000256" key="4">
    <source>
        <dbReference type="ARBA" id="ARBA00023136"/>
    </source>
</evidence>
<evidence type="ECO:0000256" key="2">
    <source>
        <dbReference type="ARBA" id="ARBA00006275"/>
    </source>
</evidence>
<keyword evidence="6" id="KW-1133">Transmembrane helix</keyword>
<dbReference type="GO" id="GO:0009279">
    <property type="term" value="C:cell outer membrane"/>
    <property type="evidence" value="ECO:0007669"/>
    <property type="project" value="UniProtKB-SubCell"/>
</dbReference>
<feature type="transmembrane region" description="Helical" evidence="6">
    <location>
        <begin position="6"/>
        <end position="23"/>
    </location>
</feature>
<evidence type="ECO:0000256" key="6">
    <source>
        <dbReference type="SAM" id="Phobius"/>
    </source>
</evidence>
<gene>
    <name evidence="9" type="ORF">GS399_07805</name>
</gene>
<evidence type="ECO:0000256" key="5">
    <source>
        <dbReference type="ARBA" id="ARBA00023237"/>
    </source>
</evidence>
<dbReference type="SUPFAM" id="SSF48452">
    <property type="entry name" value="TPR-like"/>
    <property type="match status" value="1"/>
</dbReference>
<keyword evidence="4 6" id="KW-0472">Membrane</keyword>